<evidence type="ECO:0000313" key="2">
    <source>
        <dbReference type="EMBL" id="REF95252.1"/>
    </source>
</evidence>
<keyword evidence="3" id="KW-1185">Reference proteome</keyword>
<dbReference type="RefSeq" id="WP_116066970.1">
    <property type="nucleotide sequence ID" value="NZ_BONB01000015.1"/>
</dbReference>
<keyword evidence="1" id="KW-1133">Transmembrane helix</keyword>
<feature type="transmembrane region" description="Helical" evidence="1">
    <location>
        <begin position="79"/>
        <end position="103"/>
    </location>
</feature>
<proteinExistence type="predicted"/>
<feature type="transmembrane region" description="Helical" evidence="1">
    <location>
        <begin position="30"/>
        <end position="59"/>
    </location>
</feature>
<sequence length="106" mass="10642">MSNPYPPEGYGPPGYGPPAQPQNTLGLVSMILGIISIPLSCCRGIGLVFGIAAIVLGYLGKQKVAQGLANNGSQAQAGFICGIVVAGLGLLLIILTVVLNVALPGN</sequence>
<evidence type="ECO:0008006" key="4">
    <source>
        <dbReference type="Google" id="ProtNLM"/>
    </source>
</evidence>
<protein>
    <recommendedName>
        <fullName evidence="4">DUF4190 domain-containing protein</fullName>
    </recommendedName>
</protein>
<dbReference type="AlphaFoldDB" id="A0A3D9ZFL7"/>
<accession>A0A3D9ZFL7</accession>
<evidence type="ECO:0000313" key="3">
    <source>
        <dbReference type="Proteomes" id="UP000256913"/>
    </source>
</evidence>
<organism evidence="2 3">
    <name type="scientific">Asanoa ferruginea</name>
    <dbReference type="NCBI Taxonomy" id="53367"/>
    <lineage>
        <taxon>Bacteria</taxon>
        <taxon>Bacillati</taxon>
        <taxon>Actinomycetota</taxon>
        <taxon>Actinomycetes</taxon>
        <taxon>Micromonosporales</taxon>
        <taxon>Micromonosporaceae</taxon>
        <taxon>Asanoa</taxon>
    </lineage>
</organism>
<gene>
    <name evidence="2" type="ORF">DFJ67_1205</name>
</gene>
<dbReference type="Proteomes" id="UP000256913">
    <property type="component" value="Unassembled WGS sequence"/>
</dbReference>
<keyword evidence="1" id="KW-0472">Membrane</keyword>
<dbReference type="OrthoDB" id="3405598at2"/>
<comment type="caution">
    <text evidence="2">The sequence shown here is derived from an EMBL/GenBank/DDBJ whole genome shotgun (WGS) entry which is preliminary data.</text>
</comment>
<keyword evidence="1" id="KW-0812">Transmembrane</keyword>
<evidence type="ECO:0000256" key="1">
    <source>
        <dbReference type="SAM" id="Phobius"/>
    </source>
</evidence>
<name>A0A3D9ZFL7_9ACTN</name>
<reference evidence="2 3" key="1">
    <citation type="submission" date="2018-08" db="EMBL/GenBank/DDBJ databases">
        <title>Sequencing the genomes of 1000 actinobacteria strains.</title>
        <authorList>
            <person name="Klenk H.-P."/>
        </authorList>
    </citation>
    <scope>NUCLEOTIDE SEQUENCE [LARGE SCALE GENOMIC DNA]</scope>
    <source>
        <strain evidence="2 3">DSM 44099</strain>
    </source>
</reference>
<dbReference type="EMBL" id="QUMQ01000001">
    <property type="protein sequence ID" value="REF95252.1"/>
    <property type="molecule type" value="Genomic_DNA"/>
</dbReference>